<protein>
    <submittedName>
        <fullName evidence="1">Uncharacterized protein</fullName>
    </submittedName>
</protein>
<gene>
    <name evidence="1" type="ORF">AB4Y32_06100</name>
</gene>
<dbReference type="EMBL" id="JBFRCH010000002">
    <property type="protein sequence ID" value="MEX3931382.1"/>
    <property type="molecule type" value="Genomic_DNA"/>
</dbReference>
<sequence length="44" mass="4741">MLIDPLNEASIFNLCKAAWQAAPDCVGGLAHPVSRVGYRESRIA</sequence>
<keyword evidence="2" id="KW-1185">Reference proteome</keyword>
<reference evidence="1" key="1">
    <citation type="submission" date="2024-07" db="EMBL/GenBank/DDBJ databases">
        <title>A survey of Mimosa microsymbionts across Brazilian biomes reveals a high diversity of Paraburkholderia nodulating endemic species, but also that Cupriavidus is common as a symbiont of widespread species.</title>
        <authorList>
            <person name="Rouws L."/>
            <person name="Barauna A."/>
            <person name="Beukes C."/>
            <person name="Rouws J.R.C."/>
            <person name="De Faria S.M."/>
            <person name="Gross E."/>
            <person name="Bueno Dos Reis Junior F."/>
            <person name="Simon M.F."/>
            <person name="Maluk M."/>
            <person name="Odee D.W."/>
            <person name="Kenicer G."/>
            <person name="Young J.P.W."/>
            <person name="Reis V.M."/>
            <person name="Zilli J."/>
            <person name="James E.K."/>
        </authorList>
    </citation>
    <scope>NUCLEOTIDE SEQUENCE</scope>
    <source>
        <strain evidence="1">EG181B</strain>
    </source>
</reference>
<accession>A0ACC6TVM7</accession>
<evidence type="ECO:0000313" key="2">
    <source>
        <dbReference type="Proteomes" id="UP001558850"/>
    </source>
</evidence>
<proteinExistence type="predicted"/>
<dbReference type="Proteomes" id="UP001558850">
    <property type="component" value="Unassembled WGS sequence"/>
</dbReference>
<organism evidence="1 2">
    <name type="scientific">Paraburkholderia phymatum</name>
    <dbReference type="NCBI Taxonomy" id="148447"/>
    <lineage>
        <taxon>Bacteria</taxon>
        <taxon>Pseudomonadati</taxon>
        <taxon>Pseudomonadota</taxon>
        <taxon>Betaproteobacteria</taxon>
        <taxon>Burkholderiales</taxon>
        <taxon>Burkholderiaceae</taxon>
        <taxon>Paraburkholderia</taxon>
    </lineage>
</organism>
<name>A0ACC6TVM7_9BURK</name>
<evidence type="ECO:0000313" key="1">
    <source>
        <dbReference type="EMBL" id="MEX3931382.1"/>
    </source>
</evidence>
<comment type="caution">
    <text evidence="1">The sequence shown here is derived from an EMBL/GenBank/DDBJ whole genome shotgun (WGS) entry which is preliminary data.</text>
</comment>